<keyword evidence="3" id="KW-1185">Reference proteome</keyword>
<evidence type="ECO:0000313" key="3">
    <source>
        <dbReference type="Proteomes" id="UP000269721"/>
    </source>
</evidence>
<reference evidence="3" key="1">
    <citation type="journal article" date="2018" name="Nat. Microbiol.">
        <title>Leveraging single-cell genomics to expand the fungal tree of life.</title>
        <authorList>
            <person name="Ahrendt S.R."/>
            <person name="Quandt C.A."/>
            <person name="Ciobanu D."/>
            <person name="Clum A."/>
            <person name="Salamov A."/>
            <person name="Andreopoulos B."/>
            <person name="Cheng J.F."/>
            <person name="Woyke T."/>
            <person name="Pelin A."/>
            <person name="Henrissat B."/>
            <person name="Reynolds N.K."/>
            <person name="Benny G.L."/>
            <person name="Smith M.E."/>
            <person name="James T.Y."/>
            <person name="Grigoriev I.V."/>
        </authorList>
    </citation>
    <scope>NUCLEOTIDE SEQUENCE [LARGE SCALE GENOMIC DNA]</scope>
</reference>
<gene>
    <name evidence="2" type="ORF">BDK51DRAFT_34799</name>
</gene>
<sequence>MQLHWCSLCAEGWRGERGRVVRREGPEEQGKRKLLGGEGEDAQGSSQVLVGNLRGVAKFLSGTLAGAVGVAGGLCTTRKHPATAAPGFPIIASISHLPIHPLTASQPVKASGSGLGVWNPKSLRLRSRPISAWV</sequence>
<organism evidence="2 3">
    <name type="scientific">Blyttiomyces helicus</name>
    <dbReference type="NCBI Taxonomy" id="388810"/>
    <lineage>
        <taxon>Eukaryota</taxon>
        <taxon>Fungi</taxon>
        <taxon>Fungi incertae sedis</taxon>
        <taxon>Chytridiomycota</taxon>
        <taxon>Chytridiomycota incertae sedis</taxon>
        <taxon>Chytridiomycetes</taxon>
        <taxon>Chytridiomycetes incertae sedis</taxon>
        <taxon>Blyttiomyces</taxon>
    </lineage>
</organism>
<evidence type="ECO:0000256" key="1">
    <source>
        <dbReference type="SAM" id="MobiDB-lite"/>
    </source>
</evidence>
<dbReference type="EMBL" id="KZ994723">
    <property type="protein sequence ID" value="RKO92235.1"/>
    <property type="molecule type" value="Genomic_DNA"/>
</dbReference>
<proteinExistence type="predicted"/>
<dbReference type="Proteomes" id="UP000269721">
    <property type="component" value="Unassembled WGS sequence"/>
</dbReference>
<accession>A0A4P9WJK0</accession>
<protein>
    <submittedName>
        <fullName evidence="2">Uncharacterized protein</fullName>
    </submittedName>
</protein>
<name>A0A4P9WJK0_9FUNG</name>
<evidence type="ECO:0000313" key="2">
    <source>
        <dbReference type="EMBL" id="RKO92235.1"/>
    </source>
</evidence>
<dbReference type="AlphaFoldDB" id="A0A4P9WJK0"/>
<feature type="region of interest" description="Disordered" evidence="1">
    <location>
        <begin position="23"/>
        <end position="43"/>
    </location>
</feature>